<dbReference type="GO" id="GO:0030001">
    <property type="term" value="P:metal ion transport"/>
    <property type="evidence" value="ECO:0007669"/>
    <property type="project" value="InterPro"/>
</dbReference>
<comment type="caution">
    <text evidence="6">The sequence shown here is derived from an EMBL/GenBank/DDBJ whole genome shotgun (WGS) entry which is preliminary data.</text>
</comment>
<dbReference type="GO" id="GO:0030313">
    <property type="term" value="C:cell envelope"/>
    <property type="evidence" value="ECO:0007669"/>
    <property type="project" value="UniProtKB-SubCell"/>
</dbReference>
<dbReference type="SUPFAM" id="SSF53807">
    <property type="entry name" value="Helical backbone' metal receptor"/>
    <property type="match status" value="1"/>
</dbReference>
<comment type="subcellular location">
    <subcellularLocation>
        <location evidence="1">Cell envelope</location>
    </subcellularLocation>
</comment>
<keyword evidence="3" id="KW-0479">Metal-binding</keyword>
<evidence type="ECO:0000313" key="7">
    <source>
        <dbReference type="Proteomes" id="UP000645966"/>
    </source>
</evidence>
<evidence type="ECO:0000256" key="4">
    <source>
        <dbReference type="ARBA" id="ARBA00022729"/>
    </source>
</evidence>
<organism evidence="6 7">
    <name type="scientific">Corynebacterium meridianum</name>
    <dbReference type="NCBI Taxonomy" id="2765363"/>
    <lineage>
        <taxon>Bacteria</taxon>
        <taxon>Bacillati</taxon>
        <taxon>Actinomycetota</taxon>
        <taxon>Actinomycetes</taxon>
        <taxon>Mycobacteriales</taxon>
        <taxon>Corynebacteriaceae</taxon>
        <taxon>Corynebacterium</taxon>
    </lineage>
</organism>
<dbReference type="PANTHER" id="PTHR42953:SF1">
    <property type="entry name" value="METAL-BINDING PROTEIN HI_0362-RELATED"/>
    <property type="match status" value="1"/>
</dbReference>
<keyword evidence="2" id="KW-0813">Transport</keyword>
<sequence length="400" mass="42279">MKLGKAAALAACTVASLVLAACGSDSGSGDSGSGEVEKVSGEPVKVVATTTQICDYVTQIATDESDDAELSFNKTGSDGNTTHFGADPDAAKSELDLTCILAPNASAHDHEMTPQQMAAMTEANLLMVNGVDLEHFLDRAVEASGFSGTLVVTSGFLTSDEKSDEQAVLEAEKSLPYKVYRGEEQVDINEWPFATAAGEEPEFIYDPHVWTSPHNAMVQVTNIGAALEAASPENAELFQEHVERFEKQLTALDDWAAESFASVPDEDRVLFTSHDAFGYLSNEFDINFIGTALTDFNDQADATAEHIASEADKVRASGAKALFAENSNNSKSIEAIASAAGVKAVIGDDALYGDSLGPVGTDGETYIGAIMHNVTNLVRAWGGTVAPVPEILQPYTPKDL</sequence>
<dbReference type="EMBL" id="JAEIOS010000012">
    <property type="protein sequence ID" value="MBI8989480.1"/>
    <property type="molecule type" value="Genomic_DNA"/>
</dbReference>
<dbReference type="Gene3D" id="3.40.50.1980">
    <property type="entry name" value="Nitrogenase molybdenum iron protein domain"/>
    <property type="match status" value="2"/>
</dbReference>
<keyword evidence="7" id="KW-1185">Reference proteome</keyword>
<dbReference type="PANTHER" id="PTHR42953">
    <property type="entry name" value="HIGH-AFFINITY ZINC UPTAKE SYSTEM PROTEIN ZNUA-RELATED"/>
    <property type="match status" value="1"/>
</dbReference>
<evidence type="ECO:0000256" key="5">
    <source>
        <dbReference type="SAM" id="SignalP"/>
    </source>
</evidence>
<feature type="chain" id="PRO_5036796730" evidence="5">
    <location>
        <begin position="21"/>
        <end position="400"/>
    </location>
</feature>
<evidence type="ECO:0000256" key="1">
    <source>
        <dbReference type="ARBA" id="ARBA00004196"/>
    </source>
</evidence>
<dbReference type="InterPro" id="IPR050492">
    <property type="entry name" value="Bact_metal-bind_prot9"/>
</dbReference>
<dbReference type="RefSeq" id="WP_198738524.1">
    <property type="nucleotide sequence ID" value="NZ_JAEIOS010000012.1"/>
</dbReference>
<reference evidence="6" key="1">
    <citation type="submission" date="2020-12" db="EMBL/GenBank/DDBJ databases">
        <title>Genome public.</title>
        <authorList>
            <person name="Sun Q."/>
        </authorList>
    </citation>
    <scope>NUCLEOTIDE SEQUENCE</scope>
    <source>
        <strain evidence="6">CCM 8863</strain>
    </source>
</reference>
<feature type="signal peptide" evidence="5">
    <location>
        <begin position="1"/>
        <end position="20"/>
    </location>
</feature>
<accession>A0A934M8U0</accession>
<dbReference type="Pfam" id="PF01297">
    <property type="entry name" value="ZnuA"/>
    <property type="match status" value="1"/>
</dbReference>
<keyword evidence="4 5" id="KW-0732">Signal</keyword>
<dbReference type="Proteomes" id="UP000645966">
    <property type="component" value="Unassembled WGS sequence"/>
</dbReference>
<dbReference type="InterPro" id="IPR006127">
    <property type="entry name" value="ZnuA-like"/>
</dbReference>
<evidence type="ECO:0000256" key="3">
    <source>
        <dbReference type="ARBA" id="ARBA00022723"/>
    </source>
</evidence>
<dbReference type="GO" id="GO:0046872">
    <property type="term" value="F:metal ion binding"/>
    <property type="evidence" value="ECO:0007669"/>
    <property type="project" value="UniProtKB-KW"/>
</dbReference>
<name>A0A934M8U0_9CORY</name>
<dbReference type="PROSITE" id="PS51257">
    <property type="entry name" value="PROKAR_LIPOPROTEIN"/>
    <property type="match status" value="1"/>
</dbReference>
<protein>
    <submittedName>
        <fullName evidence="6">Zinc ABC transporter substrate-binding protein</fullName>
    </submittedName>
</protein>
<evidence type="ECO:0000313" key="6">
    <source>
        <dbReference type="EMBL" id="MBI8989480.1"/>
    </source>
</evidence>
<gene>
    <name evidence="6" type="ORF">JDV75_06860</name>
</gene>
<proteinExistence type="predicted"/>
<dbReference type="AlphaFoldDB" id="A0A934M8U0"/>
<evidence type="ECO:0000256" key="2">
    <source>
        <dbReference type="ARBA" id="ARBA00022448"/>
    </source>
</evidence>